<keyword evidence="1 2" id="KW-0732">Signal</keyword>
<dbReference type="InterPro" id="IPR050263">
    <property type="entry name" value="Bact_Fimbrial_Adh_Pro"/>
</dbReference>
<dbReference type="EMBL" id="LAQT01000002">
    <property type="protein sequence ID" value="KPC54615.1"/>
    <property type="molecule type" value="Genomic_DNA"/>
</dbReference>
<comment type="caution">
    <text evidence="3">The sequence shown here is derived from an EMBL/GenBank/DDBJ whole genome shotgun (WGS) entry which is preliminary data.</text>
</comment>
<evidence type="ECO:0000256" key="1">
    <source>
        <dbReference type="ARBA" id="ARBA00022729"/>
    </source>
</evidence>
<dbReference type="Gene3D" id="2.60.40.1090">
    <property type="entry name" value="Fimbrial-type adhesion domain"/>
    <property type="match status" value="1"/>
</dbReference>
<dbReference type="AlphaFoldDB" id="A0A0N1JTM8"/>
<organism evidence="3 4">
    <name type="scientific">Amantichitinum ursilacus</name>
    <dbReference type="NCBI Taxonomy" id="857265"/>
    <lineage>
        <taxon>Bacteria</taxon>
        <taxon>Pseudomonadati</taxon>
        <taxon>Pseudomonadota</taxon>
        <taxon>Betaproteobacteria</taxon>
        <taxon>Neisseriales</taxon>
        <taxon>Chitinibacteraceae</taxon>
        <taxon>Amantichitinum</taxon>
    </lineage>
</organism>
<evidence type="ECO:0008006" key="5">
    <source>
        <dbReference type="Google" id="ProtNLM"/>
    </source>
</evidence>
<dbReference type="Proteomes" id="UP000037939">
    <property type="component" value="Unassembled WGS sequence"/>
</dbReference>
<sequence length="186" mass="19155">MCAMTRAWRCRTALIVGALAIPGVAVAATDAEVTLSAQLVRATCMISGADQHRSIPLGTFLEADFAGAQRGPPLRDVTILFSQCGVGALETMSIKTSYAAYPGAPRLIANAGSASGIGLNVVYASTATPVEATRSATRLMDVAVPVYDASSSTATILLKANLLQATNAPVSAGSLVHNLLLEFSYP</sequence>
<feature type="signal peptide" evidence="2">
    <location>
        <begin position="1"/>
        <end position="27"/>
    </location>
</feature>
<dbReference type="InterPro" id="IPR008966">
    <property type="entry name" value="Adhesion_dom_sf"/>
</dbReference>
<evidence type="ECO:0000313" key="3">
    <source>
        <dbReference type="EMBL" id="KPC54615.1"/>
    </source>
</evidence>
<name>A0A0N1JTM8_9NEIS</name>
<dbReference type="SUPFAM" id="SSF49401">
    <property type="entry name" value="Bacterial adhesins"/>
    <property type="match status" value="1"/>
</dbReference>
<dbReference type="GO" id="GO:0043709">
    <property type="term" value="P:cell adhesion involved in single-species biofilm formation"/>
    <property type="evidence" value="ECO:0007669"/>
    <property type="project" value="TreeGrafter"/>
</dbReference>
<feature type="chain" id="PRO_5005875176" description="Fimbrial protein" evidence="2">
    <location>
        <begin position="28"/>
        <end position="186"/>
    </location>
</feature>
<keyword evidence="4" id="KW-1185">Reference proteome</keyword>
<dbReference type="PANTHER" id="PTHR33420">
    <property type="entry name" value="FIMBRIAL SUBUNIT ELFA-RELATED"/>
    <property type="match status" value="1"/>
</dbReference>
<proteinExistence type="predicted"/>
<dbReference type="InterPro" id="IPR036937">
    <property type="entry name" value="Adhesion_dom_fimbrial_sf"/>
</dbReference>
<reference evidence="3 4" key="1">
    <citation type="submission" date="2015-07" db="EMBL/GenBank/DDBJ databases">
        <title>Draft genome sequence of the Amantichitinum ursilacus IGB-41, a new chitin-degrading bacterium.</title>
        <authorList>
            <person name="Kirstahler P."/>
            <person name="Guenther M."/>
            <person name="Grumaz C."/>
            <person name="Rupp S."/>
            <person name="Zibek S."/>
            <person name="Sohn K."/>
        </authorList>
    </citation>
    <scope>NUCLEOTIDE SEQUENCE [LARGE SCALE GENOMIC DNA]</scope>
    <source>
        <strain evidence="3 4">IGB-41</strain>
    </source>
</reference>
<dbReference type="PANTHER" id="PTHR33420:SF3">
    <property type="entry name" value="FIMBRIAL SUBUNIT ELFA"/>
    <property type="match status" value="1"/>
</dbReference>
<dbReference type="STRING" id="857265.WG78_03550"/>
<protein>
    <recommendedName>
        <fullName evidence="5">Fimbrial protein</fullName>
    </recommendedName>
</protein>
<gene>
    <name evidence="3" type="ORF">WG78_03550</name>
</gene>
<evidence type="ECO:0000313" key="4">
    <source>
        <dbReference type="Proteomes" id="UP000037939"/>
    </source>
</evidence>
<dbReference type="GO" id="GO:0009289">
    <property type="term" value="C:pilus"/>
    <property type="evidence" value="ECO:0007669"/>
    <property type="project" value="InterPro"/>
</dbReference>
<evidence type="ECO:0000256" key="2">
    <source>
        <dbReference type="SAM" id="SignalP"/>
    </source>
</evidence>
<accession>A0A0N1JTM8</accession>